<dbReference type="SUPFAM" id="SSF55120">
    <property type="entry name" value="Pseudouridine synthase"/>
    <property type="match status" value="1"/>
</dbReference>
<organism evidence="7 8">
    <name type="scientific">candidate division WOR_3 bacterium SM23_42</name>
    <dbReference type="NCBI Taxonomy" id="1703779"/>
    <lineage>
        <taxon>Bacteria</taxon>
        <taxon>Bacteria division WOR-3</taxon>
    </lineage>
</organism>
<comment type="similarity">
    <text evidence="1 5">Belongs to the pseudouridine synthase RluA family.</text>
</comment>
<dbReference type="InterPro" id="IPR050188">
    <property type="entry name" value="RluA_PseudoU_synthase"/>
</dbReference>
<dbReference type="SMART" id="SM00363">
    <property type="entry name" value="S4"/>
    <property type="match status" value="1"/>
</dbReference>
<dbReference type="InterPro" id="IPR006225">
    <property type="entry name" value="PsdUridine_synth_RluC/D"/>
</dbReference>
<dbReference type="STRING" id="1703779.AMJ83_05575"/>
<dbReference type="PANTHER" id="PTHR21600">
    <property type="entry name" value="MITOCHONDRIAL RNA PSEUDOURIDINE SYNTHASE"/>
    <property type="match status" value="1"/>
</dbReference>
<dbReference type="GO" id="GO:0003723">
    <property type="term" value="F:RNA binding"/>
    <property type="evidence" value="ECO:0007669"/>
    <property type="project" value="UniProtKB-KW"/>
</dbReference>
<keyword evidence="4" id="KW-0694">RNA-binding</keyword>
<evidence type="ECO:0000256" key="3">
    <source>
        <dbReference type="PIRSR" id="PIRSR606225-1"/>
    </source>
</evidence>
<dbReference type="Gene3D" id="3.30.2350.10">
    <property type="entry name" value="Pseudouridine synthase"/>
    <property type="match status" value="1"/>
</dbReference>
<dbReference type="PANTHER" id="PTHR21600:SF44">
    <property type="entry name" value="RIBOSOMAL LARGE SUBUNIT PSEUDOURIDINE SYNTHASE D"/>
    <property type="match status" value="1"/>
</dbReference>
<evidence type="ECO:0000256" key="2">
    <source>
        <dbReference type="ARBA" id="ARBA00023235"/>
    </source>
</evidence>
<evidence type="ECO:0000256" key="5">
    <source>
        <dbReference type="RuleBase" id="RU362028"/>
    </source>
</evidence>
<dbReference type="PROSITE" id="PS01129">
    <property type="entry name" value="PSI_RLU"/>
    <property type="match status" value="1"/>
</dbReference>
<dbReference type="PATRIC" id="fig|1703779.3.peg.1444"/>
<dbReference type="Proteomes" id="UP000051373">
    <property type="component" value="Unassembled WGS sequence"/>
</dbReference>
<dbReference type="InterPro" id="IPR036986">
    <property type="entry name" value="S4_RNA-bd_sf"/>
</dbReference>
<comment type="catalytic activity">
    <reaction evidence="5">
        <text>a uridine in RNA = a pseudouridine in RNA</text>
        <dbReference type="Rhea" id="RHEA:48348"/>
        <dbReference type="Rhea" id="RHEA-COMP:12068"/>
        <dbReference type="Rhea" id="RHEA-COMP:12069"/>
        <dbReference type="ChEBI" id="CHEBI:65314"/>
        <dbReference type="ChEBI" id="CHEBI:65315"/>
    </reaction>
</comment>
<gene>
    <name evidence="7" type="ORF">AMJ83_05575</name>
</gene>
<dbReference type="Pfam" id="PF01479">
    <property type="entry name" value="S4"/>
    <property type="match status" value="1"/>
</dbReference>
<dbReference type="CDD" id="cd00165">
    <property type="entry name" value="S4"/>
    <property type="match status" value="1"/>
</dbReference>
<feature type="active site" evidence="3">
    <location>
        <position position="143"/>
    </location>
</feature>
<comment type="function">
    <text evidence="5">Responsible for synthesis of pseudouridine from uracil.</text>
</comment>
<dbReference type="NCBIfam" id="TIGR00005">
    <property type="entry name" value="rluA_subfam"/>
    <property type="match status" value="1"/>
</dbReference>
<comment type="caution">
    <text evidence="7">The sequence shown here is derived from an EMBL/GenBank/DDBJ whole genome shotgun (WGS) entry which is preliminary data.</text>
</comment>
<dbReference type="Gene3D" id="3.10.290.10">
    <property type="entry name" value="RNA-binding S4 domain"/>
    <property type="match status" value="1"/>
</dbReference>
<name>A0A0S8FSE2_UNCW3</name>
<accession>A0A0S8FSE2</accession>
<dbReference type="AlphaFoldDB" id="A0A0S8FSE2"/>
<dbReference type="PROSITE" id="PS50889">
    <property type="entry name" value="S4"/>
    <property type="match status" value="1"/>
</dbReference>
<dbReference type="InterPro" id="IPR006224">
    <property type="entry name" value="PsdUridine_synth_RluA-like_CS"/>
</dbReference>
<reference evidence="7 8" key="1">
    <citation type="journal article" date="2015" name="Microbiome">
        <title>Genomic resolution of linkages in carbon, nitrogen, and sulfur cycling among widespread estuary sediment bacteria.</title>
        <authorList>
            <person name="Baker B.J."/>
            <person name="Lazar C.S."/>
            <person name="Teske A.P."/>
            <person name="Dick G.J."/>
        </authorList>
    </citation>
    <scope>NUCLEOTIDE SEQUENCE [LARGE SCALE GENOMIC DNA]</scope>
    <source>
        <strain evidence="7">SM23_42</strain>
    </source>
</reference>
<dbReference type="EMBL" id="LJUJ01000009">
    <property type="protein sequence ID" value="KPK63672.1"/>
    <property type="molecule type" value="Genomic_DNA"/>
</dbReference>
<dbReference type="InterPro" id="IPR002942">
    <property type="entry name" value="S4_RNA-bd"/>
</dbReference>
<evidence type="ECO:0000259" key="6">
    <source>
        <dbReference type="SMART" id="SM00363"/>
    </source>
</evidence>
<sequence length="327" mass="36668">MSQESVKEFRRTVAGRQKGRRIDQYLISAGIGISRNLTQKLIHDGKVLVNDSPVKSAYRVKCGDEIYVRFQTHTAPQIKAESIALDIVHEDVDIIVVNKSKGIVVHPARGNLEHTMVNALLHHCGQLPTLGDRVRPGVLHRLDKDTTGLIVFAKTDNALTALSRAIERREVIKKYDVFCWNYPGLPEGVIEAPIGRSGLDRKKMVVTPLSSKAATTKFSVLERFRIATYLKVSLITGRTHQIRVHFRHIGCPIVGDKDYGGRSPGTISRSEELPVFRGILSIIDRQALHAAELHFTHPRTGGKMHFKAPLPDDMREVLKYLRKESAR</sequence>
<evidence type="ECO:0000256" key="1">
    <source>
        <dbReference type="ARBA" id="ARBA00010876"/>
    </source>
</evidence>
<dbReference type="GO" id="GO:0120159">
    <property type="term" value="F:rRNA pseudouridine synthase activity"/>
    <property type="evidence" value="ECO:0007669"/>
    <property type="project" value="UniProtKB-ARBA"/>
</dbReference>
<dbReference type="EC" id="5.4.99.-" evidence="5"/>
<dbReference type="CDD" id="cd02869">
    <property type="entry name" value="PseudoU_synth_RluA_like"/>
    <property type="match status" value="1"/>
</dbReference>
<dbReference type="GO" id="GO:0000455">
    <property type="term" value="P:enzyme-directed rRNA pseudouridine synthesis"/>
    <property type="evidence" value="ECO:0007669"/>
    <property type="project" value="UniProtKB-ARBA"/>
</dbReference>
<dbReference type="Pfam" id="PF00849">
    <property type="entry name" value="PseudoU_synth_2"/>
    <property type="match status" value="1"/>
</dbReference>
<evidence type="ECO:0000256" key="4">
    <source>
        <dbReference type="PROSITE-ProRule" id="PRU00182"/>
    </source>
</evidence>
<dbReference type="InterPro" id="IPR006145">
    <property type="entry name" value="PsdUridine_synth_RsuA/RluA"/>
</dbReference>
<evidence type="ECO:0000313" key="7">
    <source>
        <dbReference type="EMBL" id="KPK63672.1"/>
    </source>
</evidence>
<keyword evidence="2 5" id="KW-0413">Isomerase</keyword>
<feature type="domain" description="RNA-binding S4" evidence="6">
    <location>
        <begin position="20"/>
        <end position="84"/>
    </location>
</feature>
<proteinExistence type="inferred from homology"/>
<protein>
    <recommendedName>
        <fullName evidence="5">Pseudouridine synthase</fullName>
        <ecNumber evidence="5">5.4.99.-</ecNumber>
    </recommendedName>
</protein>
<dbReference type="SUPFAM" id="SSF55174">
    <property type="entry name" value="Alpha-L RNA-binding motif"/>
    <property type="match status" value="1"/>
</dbReference>
<dbReference type="InterPro" id="IPR020103">
    <property type="entry name" value="PsdUridine_synth_cat_dom_sf"/>
</dbReference>
<evidence type="ECO:0000313" key="8">
    <source>
        <dbReference type="Proteomes" id="UP000051373"/>
    </source>
</evidence>